<dbReference type="OrthoDB" id="3531194at2"/>
<sequence>MTFAHDTNDALQGAAALVNTLPQCSPGGEDDLTSVPALADYVASWMWTGRVDSDEAELTEVRALRPRLRELWLAAPDAARVAALVNELLRSGDAAPQLVTHGDYGWHIHATERDAPIAQRMQVEAAMAFVDVVRSDELDRIRICAADDCEGVVVDLSRNRSRRYCDSGCGNRLAAAAYRARQGD</sequence>
<dbReference type="AlphaFoldDB" id="A0A560WD60"/>
<dbReference type="Proteomes" id="UP000315628">
    <property type="component" value="Unassembled WGS sequence"/>
</dbReference>
<dbReference type="Pfam" id="PF11706">
    <property type="entry name" value="zf-CGNR"/>
    <property type="match status" value="1"/>
</dbReference>
<organism evidence="2 3">
    <name type="scientific">Marihabitans asiaticum</name>
    <dbReference type="NCBI Taxonomy" id="415218"/>
    <lineage>
        <taxon>Bacteria</taxon>
        <taxon>Bacillati</taxon>
        <taxon>Actinomycetota</taxon>
        <taxon>Actinomycetes</taxon>
        <taxon>Micrococcales</taxon>
        <taxon>Intrasporangiaceae</taxon>
        <taxon>Marihabitans</taxon>
    </lineage>
</organism>
<dbReference type="RefSeq" id="WP_144856461.1">
    <property type="nucleotide sequence ID" value="NZ_BAAAYT010000001.1"/>
</dbReference>
<dbReference type="PANTHER" id="PTHR35525:SF3">
    <property type="entry name" value="BLL6575 PROTEIN"/>
    <property type="match status" value="1"/>
</dbReference>
<dbReference type="InterPro" id="IPR021005">
    <property type="entry name" value="Znf_CGNR"/>
</dbReference>
<dbReference type="InterPro" id="IPR023286">
    <property type="entry name" value="ABATE_dom_sf"/>
</dbReference>
<dbReference type="SUPFAM" id="SSF160904">
    <property type="entry name" value="Jann2411-like"/>
    <property type="match status" value="1"/>
</dbReference>
<dbReference type="InterPro" id="IPR010852">
    <property type="entry name" value="ABATE"/>
</dbReference>
<gene>
    <name evidence="2" type="ORF">FB557_1130</name>
</gene>
<dbReference type="Gene3D" id="1.10.3300.10">
    <property type="entry name" value="Jann2411-like domain"/>
    <property type="match status" value="1"/>
</dbReference>
<protein>
    <submittedName>
        <fullName evidence="2">Putative stress-induced transcription regulator</fullName>
    </submittedName>
</protein>
<comment type="caution">
    <text evidence="2">The sequence shown here is derived from an EMBL/GenBank/DDBJ whole genome shotgun (WGS) entry which is preliminary data.</text>
</comment>
<evidence type="ECO:0000313" key="3">
    <source>
        <dbReference type="Proteomes" id="UP000315628"/>
    </source>
</evidence>
<name>A0A560WD60_9MICO</name>
<evidence type="ECO:0000259" key="1">
    <source>
        <dbReference type="Pfam" id="PF11706"/>
    </source>
</evidence>
<keyword evidence="3" id="KW-1185">Reference proteome</keyword>
<evidence type="ECO:0000313" key="2">
    <source>
        <dbReference type="EMBL" id="TWD15611.1"/>
    </source>
</evidence>
<dbReference type="Pfam" id="PF07336">
    <property type="entry name" value="ABATE"/>
    <property type="match status" value="1"/>
</dbReference>
<dbReference type="PANTHER" id="PTHR35525">
    <property type="entry name" value="BLL6575 PROTEIN"/>
    <property type="match status" value="1"/>
</dbReference>
<reference evidence="2 3" key="1">
    <citation type="submission" date="2019-06" db="EMBL/GenBank/DDBJ databases">
        <title>Sequencing the genomes of 1000 actinobacteria strains.</title>
        <authorList>
            <person name="Klenk H.-P."/>
        </authorList>
    </citation>
    <scope>NUCLEOTIDE SEQUENCE [LARGE SCALE GENOMIC DNA]</scope>
    <source>
        <strain evidence="2 3">DSM 18935</strain>
    </source>
</reference>
<accession>A0A560WD60</accession>
<proteinExistence type="predicted"/>
<dbReference type="EMBL" id="VIUW01000002">
    <property type="protein sequence ID" value="TWD15611.1"/>
    <property type="molecule type" value="Genomic_DNA"/>
</dbReference>
<feature type="domain" description="Zinc finger CGNR" evidence="1">
    <location>
        <begin position="140"/>
        <end position="182"/>
    </location>
</feature>